<dbReference type="EMBL" id="UPPP01000054">
    <property type="protein sequence ID" value="VBB05236.1"/>
    <property type="molecule type" value="Genomic_DNA"/>
</dbReference>
<evidence type="ECO:0000313" key="2">
    <source>
        <dbReference type="EMBL" id="VBB05236.1"/>
    </source>
</evidence>
<keyword evidence="3" id="KW-1185">Reference proteome</keyword>
<gene>
    <name evidence="2" type="ORF">LUCI_0443</name>
</gene>
<evidence type="ECO:0000259" key="1">
    <source>
        <dbReference type="SMART" id="SM01066"/>
    </source>
</evidence>
<protein>
    <recommendedName>
        <fullName evidence="1">Carbohydrate binding module family 25 domain-containing protein</fullName>
    </recommendedName>
</protein>
<reference evidence="2 3" key="1">
    <citation type="submission" date="2018-06" db="EMBL/GenBank/DDBJ databases">
        <authorList>
            <person name="Strepis N."/>
        </authorList>
    </citation>
    <scope>NUCLEOTIDE SEQUENCE [LARGE SCALE GENOMIC DNA]</scope>
    <source>
        <strain evidence="2">LUCI</strain>
    </source>
</reference>
<dbReference type="SMART" id="SM01066">
    <property type="entry name" value="CBM_25"/>
    <property type="match status" value="1"/>
</dbReference>
<dbReference type="Proteomes" id="UP000277811">
    <property type="component" value="Unassembled WGS sequence"/>
</dbReference>
<name>A0A498QYH4_9FIRM</name>
<dbReference type="InterPro" id="IPR013783">
    <property type="entry name" value="Ig-like_fold"/>
</dbReference>
<dbReference type="OrthoDB" id="1683298at2"/>
<sequence length="101" mass="11503">MLTKNTDKYQNHGVILHSGSNRVRVVYNGLLAQSGAEHIYAHTGFGNHWSETYDHQMLRTSQGFEADIPVNHSTTLNMAFKDCANNWDNNAGHNYSFEIYQ</sequence>
<dbReference type="RefSeq" id="WP_122626237.1">
    <property type="nucleotide sequence ID" value="NZ_UPPP01000054.1"/>
</dbReference>
<dbReference type="InterPro" id="IPR005085">
    <property type="entry name" value="CBM25"/>
</dbReference>
<dbReference type="Pfam" id="PF16760">
    <property type="entry name" value="CBM53"/>
    <property type="match status" value="1"/>
</dbReference>
<accession>A0A498QYH4</accession>
<dbReference type="GO" id="GO:2001070">
    <property type="term" value="F:starch binding"/>
    <property type="evidence" value="ECO:0007669"/>
    <property type="project" value="InterPro"/>
</dbReference>
<dbReference type="AlphaFoldDB" id="A0A498QYH4"/>
<organism evidence="2 3">
    <name type="scientific">Lucifera butyrica</name>
    <dbReference type="NCBI Taxonomy" id="1351585"/>
    <lineage>
        <taxon>Bacteria</taxon>
        <taxon>Bacillati</taxon>
        <taxon>Bacillota</taxon>
        <taxon>Negativicutes</taxon>
        <taxon>Veillonellales</taxon>
        <taxon>Veillonellaceae</taxon>
        <taxon>Lucifera</taxon>
    </lineage>
</organism>
<dbReference type="Gene3D" id="2.60.40.10">
    <property type="entry name" value="Immunoglobulins"/>
    <property type="match status" value="1"/>
</dbReference>
<feature type="domain" description="Carbohydrate binding module family 25" evidence="1">
    <location>
        <begin position="20"/>
        <end position="100"/>
    </location>
</feature>
<proteinExistence type="predicted"/>
<evidence type="ECO:0000313" key="3">
    <source>
        <dbReference type="Proteomes" id="UP000277811"/>
    </source>
</evidence>